<dbReference type="EMBL" id="GEBQ01014242">
    <property type="protein sequence ID" value="JAT25735.1"/>
    <property type="molecule type" value="Transcribed_RNA"/>
</dbReference>
<dbReference type="GO" id="GO:0005509">
    <property type="term" value="F:calcium ion binding"/>
    <property type="evidence" value="ECO:0007669"/>
    <property type="project" value="InterPro"/>
</dbReference>
<feature type="domain" description="EF-hand" evidence="3">
    <location>
        <begin position="45"/>
        <end position="80"/>
    </location>
</feature>
<gene>
    <name evidence="4" type="ORF">g.20787</name>
</gene>
<proteinExistence type="predicted"/>
<evidence type="ECO:0000256" key="1">
    <source>
        <dbReference type="SAM" id="Coils"/>
    </source>
</evidence>
<dbReference type="SUPFAM" id="SSF47473">
    <property type="entry name" value="EF-hand"/>
    <property type="match status" value="1"/>
</dbReference>
<evidence type="ECO:0000313" key="4">
    <source>
        <dbReference type="EMBL" id="JAT25735.1"/>
    </source>
</evidence>
<dbReference type="AlphaFoldDB" id="A0A1B6LPV9"/>
<dbReference type="InterPro" id="IPR011992">
    <property type="entry name" value="EF-hand-dom_pair"/>
</dbReference>
<sequence length="316" mass="36360">QTSVCALTRGGMEDIAVQLFKLGDREHKGFIVKRDMQRLQSEVQLPPDQLEAVFESLDSSHNGYLTLDQFLAGVNHFGSDGETDSRTDSESDVPIQRLLSLNVLHKSGELMCEVRGLVGSEDTWHQLLAALFSDLNQLLRQISHLEDTLRARDHRHQEELQRLYEELESQLTEERDRLHKQLGQKEAVLRAELTAELAAKEQQIAELTDQRDELQDRLQVAHNQLSSRLRCSPEEIPQEGGGRERVQQQQDQDCNRRRAELRAERSYAEGFNHAHQLATLHEEGLVKQLRLLQEMQQNLRSGPKEGKQRMFSYDDL</sequence>
<evidence type="ECO:0000256" key="2">
    <source>
        <dbReference type="SAM" id="MobiDB-lite"/>
    </source>
</evidence>
<feature type="non-terminal residue" evidence="4">
    <location>
        <position position="1"/>
    </location>
</feature>
<name>A0A1B6LPV9_9HEMI</name>
<evidence type="ECO:0000259" key="3">
    <source>
        <dbReference type="PROSITE" id="PS50222"/>
    </source>
</evidence>
<dbReference type="PROSITE" id="PS50222">
    <property type="entry name" value="EF_HAND_2"/>
    <property type="match status" value="1"/>
</dbReference>
<dbReference type="Gene3D" id="1.10.238.10">
    <property type="entry name" value="EF-hand"/>
    <property type="match status" value="1"/>
</dbReference>
<keyword evidence="1" id="KW-0175">Coiled coil</keyword>
<feature type="coiled-coil region" evidence="1">
    <location>
        <begin position="128"/>
        <end position="224"/>
    </location>
</feature>
<feature type="region of interest" description="Disordered" evidence="2">
    <location>
        <begin position="232"/>
        <end position="257"/>
    </location>
</feature>
<reference evidence="4" key="1">
    <citation type="submission" date="2015-11" db="EMBL/GenBank/DDBJ databases">
        <title>De novo transcriptome assembly of four potential Pierce s Disease insect vectors from Arizona vineyards.</title>
        <authorList>
            <person name="Tassone E.E."/>
        </authorList>
    </citation>
    <scope>NUCLEOTIDE SEQUENCE</scope>
</reference>
<dbReference type="InterPro" id="IPR002048">
    <property type="entry name" value="EF_hand_dom"/>
</dbReference>
<accession>A0A1B6LPV9</accession>
<protein>
    <recommendedName>
        <fullName evidence="3">EF-hand domain-containing protein</fullName>
    </recommendedName>
</protein>
<organism evidence="4">
    <name type="scientific">Graphocephala atropunctata</name>
    <dbReference type="NCBI Taxonomy" id="36148"/>
    <lineage>
        <taxon>Eukaryota</taxon>
        <taxon>Metazoa</taxon>
        <taxon>Ecdysozoa</taxon>
        <taxon>Arthropoda</taxon>
        <taxon>Hexapoda</taxon>
        <taxon>Insecta</taxon>
        <taxon>Pterygota</taxon>
        <taxon>Neoptera</taxon>
        <taxon>Paraneoptera</taxon>
        <taxon>Hemiptera</taxon>
        <taxon>Auchenorrhyncha</taxon>
        <taxon>Membracoidea</taxon>
        <taxon>Cicadellidae</taxon>
        <taxon>Cicadellinae</taxon>
        <taxon>Cicadellini</taxon>
        <taxon>Graphocephala</taxon>
    </lineage>
</organism>